<dbReference type="Proteomes" id="UP000499080">
    <property type="component" value="Unassembled WGS sequence"/>
</dbReference>
<evidence type="ECO:0000313" key="2">
    <source>
        <dbReference type="EMBL" id="GBL89214.1"/>
    </source>
</evidence>
<keyword evidence="4" id="KW-1185">Reference proteome</keyword>
<dbReference type="OrthoDB" id="10043024at2759"/>
<dbReference type="SUPFAM" id="SSF48264">
    <property type="entry name" value="Cytochrome P450"/>
    <property type="match status" value="1"/>
</dbReference>
<organism evidence="2 4">
    <name type="scientific">Araneus ventricosus</name>
    <name type="common">Orbweaver spider</name>
    <name type="synonym">Epeira ventricosa</name>
    <dbReference type="NCBI Taxonomy" id="182803"/>
    <lineage>
        <taxon>Eukaryota</taxon>
        <taxon>Metazoa</taxon>
        <taxon>Ecdysozoa</taxon>
        <taxon>Arthropoda</taxon>
        <taxon>Chelicerata</taxon>
        <taxon>Arachnida</taxon>
        <taxon>Araneae</taxon>
        <taxon>Araneomorphae</taxon>
        <taxon>Entelegynae</taxon>
        <taxon>Araneoidea</taxon>
        <taxon>Araneidae</taxon>
        <taxon>Araneus</taxon>
    </lineage>
</organism>
<keyword evidence="1" id="KW-0560">Oxidoreductase</keyword>
<dbReference type="EMBL" id="BGPR01082928">
    <property type="protein sequence ID" value="GBL89219.1"/>
    <property type="molecule type" value="Genomic_DNA"/>
</dbReference>
<evidence type="ECO:0000256" key="1">
    <source>
        <dbReference type="ARBA" id="ARBA00023033"/>
    </source>
</evidence>
<proteinExistence type="predicted"/>
<sequence length="70" mass="8203">MKKRSYERPALLKAKPLMFLYRKRSFSFLKEHGIPGPEPSLLFGNMLELVTKTPLKCLDEWFQKYGKIVG</sequence>
<dbReference type="AlphaFoldDB" id="A0A4Y2BDL0"/>
<dbReference type="GO" id="GO:0005506">
    <property type="term" value="F:iron ion binding"/>
    <property type="evidence" value="ECO:0007669"/>
    <property type="project" value="InterPro"/>
</dbReference>
<dbReference type="GO" id="GO:0020037">
    <property type="term" value="F:heme binding"/>
    <property type="evidence" value="ECO:0007669"/>
    <property type="project" value="InterPro"/>
</dbReference>
<dbReference type="EMBL" id="BGPR01082924">
    <property type="protein sequence ID" value="GBL89214.1"/>
    <property type="molecule type" value="Genomic_DNA"/>
</dbReference>
<reference evidence="2 4" key="1">
    <citation type="journal article" date="2019" name="Sci. Rep.">
        <title>Orb-weaving spider Araneus ventricosus genome elucidates the spidroin gene catalogue.</title>
        <authorList>
            <person name="Kono N."/>
            <person name="Nakamura H."/>
            <person name="Ohtoshi R."/>
            <person name="Moran D.A.P."/>
            <person name="Shinohara A."/>
            <person name="Yoshida Y."/>
            <person name="Fujiwara M."/>
            <person name="Mori M."/>
            <person name="Tomita M."/>
            <person name="Arakawa K."/>
        </authorList>
    </citation>
    <scope>NUCLEOTIDE SEQUENCE [LARGE SCALE GENOMIC DNA]</scope>
</reference>
<keyword evidence="1" id="KW-0503">Monooxygenase</keyword>
<dbReference type="GO" id="GO:0004497">
    <property type="term" value="F:monooxygenase activity"/>
    <property type="evidence" value="ECO:0007669"/>
    <property type="project" value="UniProtKB-KW"/>
</dbReference>
<feature type="non-terminal residue" evidence="2">
    <location>
        <position position="70"/>
    </location>
</feature>
<dbReference type="InterPro" id="IPR036396">
    <property type="entry name" value="Cyt_P450_sf"/>
</dbReference>
<evidence type="ECO:0000313" key="3">
    <source>
        <dbReference type="EMBL" id="GBL89219.1"/>
    </source>
</evidence>
<accession>A0A4Y2BDL0</accession>
<gene>
    <name evidence="3" type="ORF">AVEN_136839_1</name>
    <name evidence="2" type="ORF">AVEN_59050_1</name>
</gene>
<dbReference type="GO" id="GO:0016705">
    <property type="term" value="F:oxidoreductase activity, acting on paired donors, with incorporation or reduction of molecular oxygen"/>
    <property type="evidence" value="ECO:0007669"/>
    <property type="project" value="InterPro"/>
</dbReference>
<protein>
    <submittedName>
        <fullName evidence="2">Uncharacterized protein</fullName>
    </submittedName>
</protein>
<evidence type="ECO:0000313" key="4">
    <source>
        <dbReference type="Proteomes" id="UP000499080"/>
    </source>
</evidence>
<dbReference type="Gene3D" id="1.10.630.10">
    <property type="entry name" value="Cytochrome P450"/>
    <property type="match status" value="1"/>
</dbReference>
<comment type="caution">
    <text evidence="2">The sequence shown here is derived from an EMBL/GenBank/DDBJ whole genome shotgun (WGS) entry which is preliminary data.</text>
</comment>
<name>A0A4Y2BDL0_ARAVE</name>